<proteinExistence type="predicted"/>
<organism evidence="1 2">
    <name type="scientific">Polysphondylium violaceum</name>
    <dbReference type="NCBI Taxonomy" id="133409"/>
    <lineage>
        <taxon>Eukaryota</taxon>
        <taxon>Amoebozoa</taxon>
        <taxon>Evosea</taxon>
        <taxon>Eumycetozoa</taxon>
        <taxon>Dictyostelia</taxon>
        <taxon>Dictyosteliales</taxon>
        <taxon>Dictyosteliaceae</taxon>
        <taxon>Polysphondylium</taxon>
    </lineage>
</organism>
<evidence type="ECO:0000313" key="1">
    <source>
        <dbReference type="EMBL" id="KAF2069581.1"/>
    </source>
</evidence>
<comment type="caution">
    <text evidence="1">The sequence shown here is derived from an EMBL/GenBank/DDBJ whole genome shotgun (WGS) entry which is preliminary data.</text>
</comment>
<accession>A0A8J4PU69</accession>
<protein>
    <submittedName>
        <fullName evidence="1">Uncharacterized protein</fullName>
    </submittedName>
</protein>
<evidence type="ECO:0000313" key="2">
    <source>
        <dbReference type="Proteomes" id="UP000695562"/>
    </source>
</evidence>
<gene>
    <name evidence="1" type="ORF">CYY_009107</name>
</gene>
<dbReference type="AlphaFoldDB" id="A0A8J4PU69"/>
<sequence length="242" mass="27130">MYTHTVEFNRESSPQTFSSSVNYINPEITSYECIRGFKQVSPYGGPQVINKCKFVGHKLHTFFLISGIGDEIETTQVSFSSINVTLTDNLPLGVEITLDTREATNRFYKEPTGAIFQPVPKCGKTFSYERDPNGYVIVNIQGTYLDAVSINDTKITDGDKTLALNCRYYFITSIADGYVETISCFIPQINYEKATITLTPTYYPNDLIVISPIQDSSTPSSGNFILPSFSLMLTLFWSIVIF</sequence>
<dbReference type="Proteomes" id="UP000695562">
    <property type="component" value="Unassembled WGS sequence"/>
</dbReference>
<dbReference type="EMBL" id="AJWJ01000637">
    <property type="protein sequence ID" value="KAF2069581.1"/>
    <property type="molecule type" value="Genomic_DNA"/>
</dbReference>
<name>A0A8J4PU69_9MYCE</name>
<keyword evidence="2" id="KW-1185">Reference proteome</keyword>
<reference evidence="1" key="1">
    <citation type="submission" date="2020-01" db="EMBL/GenBank/DDBJ databases">
        <title>Development of genomics and gene disruption for Polysphondylium violaceum indicates a role for the polyketide synthase stlB in stalk morphogenesis.</title>
        <authorList>
            <person name="Narita B."/>
            <person name="Kawabe Y."/>
            <person name="Kin K."/>
            <person name="Saito T."/>
            <person name="Gibbs R."/>
            <person name="Kuspa A."/>
            <person name="Muzny D."/>
            <person name="Queller D."/>
            <person name="Richards S."/>
            <person name="Strassman J."/>
            <person name="Sucgang R."/>
            <person name="Worley K."/>
            <person name="Schaap P."/>
        </authorList>
    </citation>
    <scope>NUCLEOTIDE SEQUENCE</scope>
    <source>
        <strain evidence="1">QSvi11</strain>
    </source>
</reference>